<reference evidence="2 3" key="1">
    <citation type="journal article" date="2023" name="bioRxiv">
        <title>High-quality genome assemblies of four members of thePodospora anserinaspecies complex.</title>
        <authorList>
            <person name="Ament-Velasquez S.L."/>
            <person name="Vogan A.A."/>
            <person name="Wallerman O."/>
            <person name="Hartmann F."/>
            <person name="Gautier V."/>
            <person name="Silar P."/>
            <person name="Giraud T."/>
            <person name="Johannesson H."/>
        </authorList>
    </citation>
    <scope>NUCLEOTIDE SEQUENCE [LARGE SCALE GENOMIC DNA]</scope>
    <source>
        <strain evidence="2 3">CBS 411.78</strain>
    </source>
</reference>
<feature type="region of interest" description="Disordered" evidence="1">
    <location>
        <begin position="96"/>
        <end position="161"/>
    </location>
</feature>
<feature type="compositionally biased region" description="Polar residues" evidence="1">
    <location>
        <begin position="321"/>
        <end position="330"/>
    </location>
</feature>
<feature type="compositionally biased region" description="Basic and acidic residues" evidence="1">
    <location>
        <begin position="331"/>
        <end position="342"/>
    </location>
</feature>
<keyword evidence="3" id="KW-1185">Reference proteome</keyword>
<protein>
    <submittedName>
        <fullName evidence="2">Uncharacterized protein</fullName>
    </submittedName>
</protein>
<gene>
    <name evidence="2" type="ORF">QC763_108630</name>
</gene>
<evidence type="ECO:0000256" key="1">
    <source>
        <dbReference type="SAM" id="MobiDB-lite"/>
    </source>
</evidence>
<dbReference type="Proteomes" id="UP001326199">
    <property type="component" value="Unassembled WGS sequence"/>
</dbReference>
<dbReference type="EMBL" id="JAFFHB010000001">
    <property type="protein sequence ID" value="KAK4673078.1"/>
    <property type="molecule type" value="Genomic_DNA"/>
</dbReference>
<feature type="region of interest" description="Disordered" evidence="1">
    <location>
        <begin position="275"/>
        <end position="354"/>
    </location>
</feature>
<evidence type="ECO:0000313" key="3">
    <source>
        <dbReference type="Proteomes" id="UP001326199"/>
    </source>
</evidence>
<comment type="caution">
    <text evidence="2">The sequence shown here is derived from an EMBL/GenBank/DDBJ whole genome shotgun (WGS) entry which is preliminary data.</text>
</comment>
<dbReference type="RefSeq" id="XP_062770400.1">
    <property type="nucleotide sequence ID" value="XM_062907451.1"/>
</dbReference>
<organism evidence="2 3">
    <name type="scientific">Podospora pseudopauciseta</name>
    <dbReference type="NCBI Taxonomy" id="2093780"/>
    <lineage>
        <taxon>Eukaryota</taxon>
        <taxon>Fungi</taxon>
        <taxon>Dikarya</taxon>
        <taxon>Ascomycota</taxon>
        <taxon>Pezizomycotina</taxon>
        <taxon>Sordariomycetes</taxon>
        <taxon>Sordariomycetidae</taxon>
        <taxon>Sordariales</taxon>
        <taxon>Podosporaceae</taxon>
        <taxon>Podospora</taxon>
    </lineage>
</organism>
<sequence length="597" mass="66145">MCIREYIVYQCAHRSPPVLVTCPLTTERHVNPVCDKRPDRAYYAETCCAACERCVHSRWVIIRENEHRWLHEHGACGCEVVFQGLLNTPRAIGADGVESEENDEKDGAPLAITDGSVGSRSSDPGVDAVKPAKSKKSKGKEREVISTGADIPQGSSAPPLYRESITEDGAAHVQLRLKSLYAGEWRADHRILHETGKCNCRIVFGPFNPQISDEELTAEDWELIQWWRDQEDAVEGQKTVARPRLGSSTSEAEVIAQRIKEIERVFGSFEVKPKEEGMSYPNKRAVKPSHGSVAIPQPTTTFAESSEQGYRRMGRRRGQHKSQSFFNRRNSQGEDLGRDRSQKSLLPREPGFSQGQKQYTIAQYASMAPSSTPATQQGWVYDQYSNQYVQTGNVAPQSTSYYPTASSNSYQQPQGYQASYQASHQASYPPQLQQLPQVANPAFATIATYTNTIPDGAYPWIQPHSQSRTRSKAGGPYHVVGMDYSSFDDPSHVEHVGTPICGIPIGGGAHMPPWKDCVQRQPRPAPPRELPTIVITVVEANPVGTIEYDYDQTLDSKSDMAYGAADGSAVDDNDDRNLLEVEVPRVPQRRHSAGGVL</sequence>
<accession>A0ABR0HY97</accession>
<dbReference type="GeneID" id="87927794"/>
<name>A0ABR0HY97_9PEZI</name>
<feature type="compositionally biased region" description="Polar residues" evidence="1">
    <location>
        <begin position="297"/>
        <end position="308"/>
    </location>
</feature>
<evidence type="ECO:0000313" key="2">
    <source>
        <dbReference type="EMBL" id="KAK4673078.1"/>
    </source>
</evidence>
<proteinExistence type="predicted"/>